<name>A0AAW3TWW0_9SPHN</name>
<keyword evidence="2" id="KW-1185">Reference proteome</keyword>
<evidence type="ECO:0000313" key="1">
    <source>
        <dbReference type="EMBL" id="MBB3877164.1"/>
    </source>
</evidence>
<dbReference type="EMBL" id="JACIDB010000011">
    <property type="protein sequence ID" value="MBB3877164.1"/>
    <property type="molecule type" value="Genomic_DNA"/>
</dbReference>
<proteinExistence type="predicted"/>
<dbReference type="Proteomes" id="UP000528945">
    <property type="component" value="Unassembled WGS sequence"/>
</dbReference>
<protein>
    <recommendedName>
        <fullName evidence="3">Antitoxin of toxin-antitoxin stability system</fullName>
    </recommendedName>
</protein>
<reference evidence="1 2" key="1">
    <citation type="submission" date="2020-08" db="EMBL/GenBank/DDBJ databases">
        <title>Genomic Encyclopedia of Type Strains, Phase IV (KMG-IV): sequencing the most valuable type-strain genomes for metagenomic binning, comparative biology and taxonomic classification.</title>
        <authorList>
            <person name="Goeker M."/>
        </authorList>
    </citation>
    <scope>NUCLEOTIDE SEQUENCE [LARGE SCALE GENOMIC DNA]</scope>
    <source>
        <strain evidence="1 2">DSM 15581</strain>
    </source>
</reference>
<organism evidence="1 2">
    <name type="scientific">Sphingomonas aquatilis</name>
    <dbReference type="NCBI Taxonomy" id="93063"/>
    <lineage>
        <taxon>Bacteria</taxon>
        <taxon>Pseudomonadati</taxon>
        <taxon>Pseudomonadota</taxon>
        <taxon>Alphaproteobacteria</taxon>
        <taxon>Sphingomonadales</taxon>
        <taxon>Sphingomonadaceae</taxon>
        <taxon>Sphingomonas</taxon>
    </lineage>
</organism>
<accession>A0AAW3TWW0</accession>
<evidence type="ECO:0000313" key="2">
    <source>
        <dbReference type="Proteomes" id="UP000528945"/>
    </source>
</evidence>
<evidence type="ECO:0008006" key="3">
    <source>
        <dbReference type="Google" id="ProtNLM"/>
    </source>
</evidence>
<dbReference type="AlphaFoldDB" id="A0AAW3TWW0"/>
<sequence>MPELVITRVFRPAELEPPARDTARAWARHHLVPDDWHESVFEDFENVCAIVGVEIATRPVRLYGGGTRAAPRILFSGFASQGDGASFEGEYRYARGSSAAIRSYAPADPELHRIVDALAAIQRRNLYQLQGTIRQTGRYCHEYSMTISVERDGPNGQDGTPTAEDDVTEALLDLARWLYRRLEAEYDFQTADHQVDAALEANDVTFTAAGAKFP</sequence>
<gene>
    <name evidence="1" type="ORF">GGR47_003432</name>
</gene>
<dbReference type="GeneID" id="78486596"/>
<comment type="caution">
    <text evidence="1">The sequence shown here is derived from an EMBL/GenBank/DDBJ whole genome shotgun (WGS) entry which is preliminary data.</text>
</comment>
<dbReference type="RefSeq" id="WP_061780319.1">
    <property type="nucleotide sequence ID" value="NZ_JACIDB010000011.1"/>
</dbReference>